<dbReference type="InterPro" id="IPR018117">
    <property type="entry name" value="C5_DNA_meth_AS"/>
</dbReference>
<dbReference type="Gene3D" id="3.90.120.10">
    <property type="entry name" value="DNA Methylase, subunit A, domain 2"/>
    <property type="match status" value="1"/>
</dbReference>
<dbReference type="InterPro" id="IPR001525">
    <property type="entry name" value="C5_MeTfrase"/>
</dbReference>
<reference evidence="4" key="1">
    <citation type="submission" date="2019-08" db="EMBL/GenBank/DDBJ databases">
        <authorList>
            <person name="Kucharzyk K."/>
            <person name="Murdoch R.W."/>
            <person name="Higgins S."/>
            <person name="Loffler F."/>
        </authorList>
    </citation>
    <scope>NUCLEOTIDE SEQUENCE</scope>
</reference>
<dbReference type="PROSITE" id="PS51679">
    <property type="entry name" value="SAM_MT_C5"/>
    <property type="match status" value="1"/>
</dbReference>
<comment type="caution">
    <text evidence="4">The sequence shown here is derived from an EMBL/GenBank/DDBJ whole genome shotgun (WGS) entry which is preliminary data.</text>
</comment>
<accession>A0A644UC39</accession>
<dbReference type="GO" id="GO:0003886">
    <property type="term" value="F:DNA (cytosine-5-)-methyltransferase activity"/>
    <property type="evidence" value="ECO:0007669"/>
    <property type="project" value="UniProtKB-EC"/>
</dbReference>
<dbReference type="EMBL" id="VSSQ01000097">
    <property type="protein sequence ID" value="MPL76487.1"/>
    <property type="molecule type" value="Genomic_DNA"/>
</dbReference>
<name>A0A644UC39_9ZZZZ</name>
<keyword evidence="3" id="KW-0949">S-adenosyl-L-methionine</keyword>
<dbReference type="NCBIfam" id="TIGR00675">
    <property type="entry name" value="dcm"/>
    <property type="match status" value="1"/>
</dbReference>
<dbReference type="PROSITE" id="PS00094">
    <property type="entry name" value="C5_MTASE_1"/>
    <property type="match status" value="1"/>
</dbReference>
<evidence type="ECO:0000256" key="2">
    <source>
        <dbReference type="ARBA" id="ARBA00022679"/>
    </source>
</evidence>
<evidence type="ECO:0000256" key="1">
    <source>
        <dbReference type="ARBA" id="ARBA00022603"/>
    </source>
</evidence>
<keyword evidence="1 4" id="KW-0489">Methyltransferase</keyword>
<evidence type="ECO:0000256" key="3">
    <source>
        <dbReference type="ARBA" id="ARBA00022691"/>
    </source>
</evidence>
<dbReference type="Gene3D" id="3.40.50.150">
    <property type="entry name" value="Vaccinia Virus protein VP39"/>
    <property type="match status" value="1"/>
</dbReference>
<protein>
    <submittedName>
        <fullName evidence="4">Modification methylase HhaI</fullName>
        <ecNumber evidence="4">2.1.1.37</ecNumber>
    </submittedName>
</protein>
<gene>
    <name evidence="4" type="primary">hhaIM_1</name>
    <name evidence="4" type="ORF">SDC9_22332</name>
</gene>
<organism evidence="4">
    <name type="scientific">bioreactor metagenome</name>
    <dbReference type="NCBI Taxonomy" id="1076179"/>
    <lineage>
        <taxon>unclassified sequences</taxon>
        <taxon>metagenomes</taxon>
        <taxon>ecological metagenomes</taxon>
    </lineage>
</organism>
<dbReference type="PANTHER" id="PTHR46098">
    <property type="entry name" value="TRNA (CYTOSINE(38)-C(5))-METHYLTRANSFERASE"/>
    <property type="match status" value="1"/>
</dbReference>
<dbReference type="EC" id="2.1.1.37" evidence="4"/>
<proteinExistence type="predicted"/>
<dbReference type="PRINTS" id="PR00105">
    <property type="entry name" value="C5METTRFRASE"/>
</dbReference>
<dbReference type="GO" id="GO:0032259">
    <property type="term" value="P:methylation"/>
    <property type="evidence" value="ECO:0007669"/>
    <property type="project" value="UniProtKB-KW"/>
</dbReference>
<dbReference type="InterPro" id="IPR029063">
    <property type="entry name" value="SAM-dependent_MTases_sf"/>
</dbReference>
<dbReference type="AlphaFoldDB" id="A0A644UC39"/>
<sequence>MNIQTFFDFCSGIGAGRLGLEQAGLQCVGYSDTARLAPITYRLLHNTDNEKNYGNLKRIKCEALPKFDLLIAGFPCQTFSVIGRKDGFSDDRGQIIFHLARILGETKPACFLLENVKGLVTHDKGKTLKIIINELNRVGYNVDYRVLTSLDYGVPQMRQRVYFIGIRNDISNDMSDFIWPTEVDIPPLSSYLIDDNLASKERLEILHYYLNNPTNNGKYTVDDIRRMEGKIIDTRMNDLRIYEGKCPTLRAQRDGVLYVRNKKIYQLTGYEALLLQGFPKNYADKVKIEISDRHLLMQAGNAMTVNVIHLLGKCIIDYLKSKETEE</sequence>
<keyword evidence="2 4" id="KW-0808">Transferase</keyword>
<dbReference type="Pfam" id="PF00145">
    <property type="entry name" value="DNA_methylase"/>
    <property type="match status" value="1"/>
</dbReference>
<evidence type="ECO:0000313" key="4">
    <source>
        <dbReference type="EMBL" id="MPL76487.1"/>
    </source>
</evidence>
<dbReference type="InterPro" id="IPR050750">
    <property type="entry name" value="C5-MTase"/>
</dbReference>
<dbReference type="SUPFAM" id="SSF53335">
    <property type="entry name" value="S-adenosyl-L-methionine-dependent methyltransferases"/>
    <property type="match status" value="1"/>
</dbReference>
<dbReference type="PANTHER" id="PTHR46098:SF1">
    <property type="entry name" value="TRNA (CYTOSINE(38)-C(5))-METHYLTRANSFERASE"/>
    <property type="match status" value="1"/>
</dbReference>